<organism evidence="3 4">
    <name type="scientific">Tribonema minus</name>
    <dbReference type="NCBI Taxonomy" id="303371"/>
    <lineage>
        <taxon>Eukaryota</taxon>
        <taxon>Sar</taxon>
        <taxon>Stramenopiles</taxon>
        <taxon>Ochrophyta</taxon>
        <taxon>PX clade</taxon>
        <taxon>Xanthophyceae</taxon>
        <taxon>Tribonematales</taxon>
        <taxon>Tribonemataceae</taxon>
        <taxon>Tribonema</taxon>
    </lineage>
</organism>
<proteinExistence type="predicted"/>
<feature type="signal peptide" evidence="2">
    <location>
        <begin position="1"/>
        <end position="20"/>
    </location>
</feature>
<evidence type="ECO:0000313" key="4">
    <source>
        <dbReference type="Proteomes" id="UP000664859"/>
    </source>
</evidence>
<dbReference type="EMBL" id="JAFCMP010000035">
    <property type="protein sequence ID" value="KAG5190392.1"/>
    <property type="molecule type" value="Genomic_DNA"/>
</dbReference>
<feature type="region of interest" description="Disordered" evidence="1">
    <location>
        <begin position="54"/>
        <end position="84"/>
    </location>
</feature>
<gene>
    <name evidence="3" type="ORF">JKP88DRAFT_217575</name>
</gene>
<sequence length="84" mass="9073">MSPQRTCLLPWLCFYVSTTAYEQPCGMLRLRDRVPTSGESTIALCGPMSTNAPKGSALATANPNPRCATPHQGTARLLSDGDRY</sequence>
<keyword evidence="4" id="KW-1185">Reference proteome</keyword>
<evidence type="ECO:0000256" key="1">
    <source>
        <dbReference type="SAM" id="MobiDB-lite"/>
    </source>
</evidence>
<comment type="caution">
    <text evidence="3">The sequence shown here is derived from an EMBL/GenBank/DDBJ whole genome shotgun (WGS) entry which is preliminary data.</text>
</comment>
<keyword evidence="2" id="KW-0732">Signal</keyword>
<feature type="compositionally biased region" description="Polar residues" evidence="1">
    <location>
        <begin position="54"/>
        <end position="63"/>
    </location>
</feature>
<feature type="chain" id="PRO_5032895517" description="Secreted protein" evidence="2">
    <location>
        <begin position="21"/>
        <end position="84"/>
    </location>
</feature>
<evidence type="ECO:0008006" key="5">
    <source>
        <dbReference type="Google" id="ProtNLM"/>
    </source>
</evidence>
<dbReference type="Proteomes" id="UP000664859">
    <property type="component" value="Unassembled WGS sequence"/>
</dbReference>
<protein>
    <recommendedName>
        <fullName evidence="5">Secreted protein</fullName>
    </recommendedName>
</protein>
<reference evidence="3" key="1">
    <citation type="submission" date="2021-02" db="EMBL/GenBank/DDBJ databases">
        <title>First Annotated Genome of the Yellow-green Alga Tribonema minus.</title>
        <authorList>
            <person name="Mahan K.M."/>
        </authorList>
    </citation>
    <scope>NUCLEOTIDE SEQUENCE</scope>
    <source>
        <strain evidence="3">UTEX B ZZ1240</strain>
    </source>
</reference>
<accession>A0A836CL67</accession>
<name>A0A836CL67_9STRA</name>
<dbReference type="AlphaFoldDB" id="A0A836CL67"/>
<evidence type="ECO:0000256" key="2">
    <source>
        <dbReference type="SAM" id="SignalP"/>
    </source>
</evidence>
<evidence type="ECO:0000313" key="3">
    <source>
        <dbReference type="EMBL" id="KAG5190392.1"/>
    </source>
</evidence>